<feature type="region of interest" description="Disordered" evidence="1">
    <location>
        <begin position="83"/>
        <end position="102"/>
    </location>
</feature>
<comment type="caution">
    <text evidence="3">The sequence shown here is derived from an EMBL/GenBank/DDBJ whole genome shotgun (WGS) entry which is preliminary data.</text>
</comment>
<organism evidence="3 4">
    <name type="scientific">Streptomyces machairae</name>
    <dbReference type="NCBI Taxonomy" id="3134109"/>
    <lineage>
        <taxon>Bacteria</taxon>
        <taxon>Bacillati</taxon>
        <taxon>Actinomycetota</taxon>
        <taxon>Actinomycetes</taxon>
        <taxon>Kitasatosporales</taxon>
        <taxon>Streptomycetaceae</taxon>
        <taxon>Streptomyces</taxon>
    </lineage>
</organism>
<dbReference type="InterPro" id="IPR001242">
    <property type="entry name" value="Condensation_dom"/>
</dbReference>
<dbReference type="Gene3D" id="3.30.559.10">
    <property type="entry name" value="Chloramphenicol acetyltransferase-like domain"/>
    <property type="match status" value="1"/>
</dbReference>
<dbReference type="SUPFAM" id="SSF52777">
    <property type="entry name" value="CoA-dependent acyltransferases"/>
    <property type="match status" value="1"/>
</dbReference>
<dbReference type="InterPro" id="IPR023213">
    <property type="entry name" value="CAT-like_dom_sf"/>
</dbReference>
<keyword evidence="4" id="KW-1185">Reference proteome</keyword>
<evidence type="ECO:0000313" key="4">
    <source>
        <dbReference type="Proteomes" id="UP001376459"/>
    </source>
</evidence>
<evidence type="ECO:0000256" key="1">
    <source>
        <dbReference type="SAM" id="MobiDB-lite"/>
    </source>
</evidence>
<proteinExistence type="predicted"/>
<feature type="domain" description="Condensation" evidence="2">
    <location>
        <begin position="22"/>
        <end position="122"/>
    </location>
</feature>
<evidence type="ECO:0000259" key="2">
    <source>
        <dbReference type="Pfam" id="PF00668"/>
    </source>
</evidence>
<gene>
    <name evidence="3" type="ORF">WKI71_04880</name>
</gene>
<dbReference type="EMBL" id="JBBKAK010000001">
    <property type="protein sequence ID" value="MEJ8668142.1"/>
    <property type="molecule type" value="Genomic_DNA"/>
</dbReference>
<reference evidence="3 4" key="1">
    <citation type="submission" date="2024-03" db="EMBL/GenBank/DDBJ databases">
        <title>Novel Streptomyces species of biotechnological and ecological value are a feature of Machair soil.</title>
        <authorList>
            <person name="Prole J.R."/>
            <person name="Goodfellow M."/>
            <person name="Allenby N."/>
            <person name="Ward A.C."/>
        </authorList>
    </citation>
    <scope>NUCLEOTIDE SEQUENCE [LARGE SCALE GENOMIC DNA]</scope>
    <source>
        <strain evidence="3 4">MS1.AVA.1</strain>
    </source>
</reference>
<accession>A0ABU8UH09</accession>
<evidence type="ECO:0000313" key="3">
    <source>
        <dbReference type="EMBL" id="MEJ8668142.1"/>
    </source>
</evidence>
<protein>
    <submittedName>
        <fullName evidence="3">Condensation domain-containing protein</fullName>
    </submittedName>
</protein>
<sequence>MRGTGPHPGPDCPSHRLGRRTFNALSRDLSALYRSAATGERSGLGQLPLQYGDFAHWQHATWTDERLAEHLDHWRTALVPAPRPLALPTDAPRSARPTAHGDRRFHTFAPDVTDRLTAFARAPARPPSWCCSPGCRPCFTASPAPPTSRSARPS</sequence>
<dbReference type="Proteomes" id="UP001376459">
    <property type="component" value="Unassembled WGS sequence"/>
</dbReference>
<dbReference type="Pfam" id="PF00668">
    <property type="entry name" value="Condensation"/>
    <property type="match status" value="1"/>
</dbReference>
<name>A0ABU8UH09_9ACTN</name>